<dbReference type="PANTHER" id="PTHR10445">
    <property type="entry name" value="GENERAL TRANSCRIPTION FACTOR IIF SUBUNIT 2"/>
    <property type="match status" value="1"/>
</dbReference>
<dbReference type="InterPro" id="IPR040504">
    <property type="entry name" value="TFIIF_beta_N"/>
</dbReference>
<dbReference type="OrthoDB" id="26094at2759"/>
<evidence type="ECO:0000256" key="4">
    <source>
        <dbReference type="ARBA" id="ARBA00023163"/>
    </source>
</evidence>
<comment type="caution">
    <text evidence="7">The sequence shown here is derived from an EMBL/GenBank/DDBJ whole genome shotgun (WGS) entry which is preliminary data.</text>
</comment>
<organism evidence="7 8">
    <name type="scientific">Kingdonia uniflora</name>
    <dbReference type="NCBI Taxonomy" id="39325"/>
    <lineage>
        <taxon>Eukaryota</taxon>
        <taxon>Viridiplantae</taxon>
        <taxon>Streptophyta</taxon>
        <taxon>Embryophyta</taxon>
        <taxon>Tracheophyta</taxon>
        <taxon>Spermatophyta</taxon>
        <taxon>Magnoliopsida</taxon>
        <taxon>Ranunculales</taxon>
        <taxon>Circaeasteraceae</taxon>
        <taxon>Kingdonia</taxon>
    </lineage>
</organism>
<dbReference type="GO" id="GO:0006367">
    <property type="term" value="P:transcription initiation at RNA polymerase II promoter"/>
    <property type="evidence" value="ECO:0007669"/>
    <property type="project" value="InterPro"/>
</dbReference>
<comment type="subcellular location">
    <subcellularLocation>
        <location evidence="1">Nucleus</location>
    </subcellularLocation>
</comment>
<dbReference type="InterPro" id="IPR011039">
    <property type="entry name" value="TFIIF_interaction"/>
</dbReference>
<evidence type="ECO:0000259" key="6">
    <source>
        <dbReference type="Pfam" id="PF17683"/>
    </source>
</evidence>
<feature type="domain" description="TFIIF beta subunit N-terminal" evidence="6">
    <location>
        <begin position="19"/>
        <end position="128"/>
    </location>
</feature>
<evidence type="ECO:0000256" key="5">
    <source>
        <dbReference type="ARBA" id="ARBA00023242"/>
    </source>
</evidence>
<sequence length="167" mass="19140">MEEECSSGSSNLETTMSDRSVWLMKCPLVVSKCWQTQSSDTHHQPLAKVVLSIDPLQPEDPSSLQFTMELPVTDFGNMPQNYSLNMFKDIVPMCIFSETNQGRAAMEGKVERKFDMKPHNENSEAYRKLCRDRTSKSMIRNRQIQVGISLYNPYTTPYAYFVHALSI</sequence>
<dbReference type="CDD" id="cd07980">
    <property type="entry name" value="TFIIF_beta"/>
    <property type="match status" value="1"/>
</dbReference>
<accession>A0A7J7MGM8</accession>
<keyword evidence="3" id="KW-0238">DNA-binding</keyword>
<dbReference type="GO" id="GO:0005674">
    <property type="term" value="C:transcription factor TFIIF complex"/>
    <property type="evidence" value="ECO:0007669"/>
    <property type="project" value="InterPro"/>
</dbReference>
<keyword evidence="4" id="KW-0804">Transcription</keyword>
<keyword evidence="5" id="KW-0539">Nucleus</keyword>
<dbReference type="SUPFAM" id="SSF50916">
    <property type="entry name" value="Rap30/74 interaction domains"/>
    <property type="match status" value="1"/>
</dbReference>
<gene>
    <name evidence="7" type="ORF">GIB67_026671</name>
</gene>
<name>A0A7J7MGM8_9MAGN</name>
<proteinExistence type="predicted"/>
<evidence type="ECO:0000256" key="2">
    <source>
        <dbReference type="ARBA" id="ARBA00023015"/>
    </source>
</evidence>
<dbReference type="GO" id="GO:0003677">
    <property type="term" value="F:DNA binding"/>
    <property type="evidence" value="ECO:0007669"/>
    <property type="project" value="UniProtKB-KW"/>
</dbReference>
<evidence type="ECO:0000313" key="7">
    <source>
        <dbReference type="EMBL" id="KAF6154017.1"/>
    </source>
</evidence>
<dbReference type="EMBL" id="JACGCM010001538">
    <property type="protein sequence ID" value="KAF6154017.1"/>
    <property type="molecule type" value="Genomic_DNA"/>
</dbReference>
<dbReference type="Proteomes" id="UP000541444">
    <property type="component" value="Unassembled WGS sequence"/>
</dbReference>
<dbReference type="PANTHER" id="PTHR10445:SF0">
    <property type="entry name" value="GENERAL TRANSCRIPTION FACTOR IIF SUBUNIT 2"/>
    <property type="match status" value="1"/>
</dbReference>
<dbReference type="InterPro" id="IPR003196">
    <property type="entry name" value="TFIIF_beta"/>
</dbReference>
<keyword evidence="2" id="KW-0805">Transcription regulation</keyword>
<protein>
    <recommendedName>
        <fullName evidence="6">TFIIF beta subunit N-terminal domain-containing protein</fullName>
    </recommendedName>
</protein>
<dbReference type="AlphaFoldDB" id="A0A7J7MGM8"/>
<evidence type="ECO:0000313" key="8">
    <source>
        <dbReference type="Proteomes" id="UP000541444"/>
    </source>
</evidence>
<evidence type="ECO:0000256" key="1">
    <source>
        <dbReference type="ARBA" id="ARBA00004123"/>
    </source>
</evidence>
<reference evidence="7 8" key="1">
    <citation type="journal article" date="2020" name="IScience">
        <title>Genome Sequencing of the Endangered Kingdonia uniflora (Circaeasteraceae, Ranunculales) Reveals Potential Mechanisms of Evolutionary Specialization.</title>
        <authorList>
            <person name="Sun Y."/>
            <person name="Deng T."/>
            <person name="Zhang A."/>
            <person name="Moore M.J."/>
            <person name="Landis J.B."/>
            <person name="Lin N."/>
            <person name="Zhang H."/>
            <person name="Zhang X."/>
            <person name="Huang J."/>
            <person name="Zhang X."/>
            <person name="Sun H."/>
            <person name="Wang H."/>
        </authorList>
    </citation>
    <scope>NUCLEOTIDE SEQUENCE [LARGE SCALE GENOMIC DNA]</scope>
    <source>
        <strain evidence="7">TB1705</strain>
        <tissue evidence="7">Leaf</tissue>
    </source>
</reference>
<dbReference type="Pfam" id="PF17683">
    <property type="entry name" value="TFIIF_beta_N"/>
    <property type="match status" value="1"/>
</dbReference>
<feature type="non-terminal residue" evidence="7">
    <location>
        <position position="1"/>
    </location>
</feature>
<evidence type="ECO:0000256" key="3">
    <source>
        <dbReference type="ARBA" id="ARBA00023125"/>
    </source>
</evidence>
<keyword evidence="8" id="KW-1185">Reference proteome</keyword>